<keyword evidence="5" id="KW-0378">Hydrolase</keyword>
<keyword evidence="10" id="KW-1185">Reference proteome</keyword>
<evidence type="ECO:0000256" key="3">
    <source>
        <dbReference type="ARBA" id="ARBA00012784"/>
    </source>
</evidence>
<comment type="cofactor">
    <cofactor evidence="1">
        <name>Zn(2+)</name>
        <dbReference type="ChEBI" id="CHEBI:29105"/>
    </cofactor>
</comment>
<keyword evidence="4" id="KW-0479">Metal-binding</keyword>
<evidence type="ECO:0000256" key="1">
    <source>
        <dbReference type="ARBA" id="ARBA00001947"/>
    </source>
</evidence>
<evidence type="ECO:0000256" key="7">
    <source>
        <dbReference type="SAM" id="MobiDB-lite"/>
    </source>
</evidence>
<dbReference type="InterPro" id="IPR006330">
    <property type="entry name" value="Ado/ade_deaminase"/>
</dbReference>
<dbReference type="GO" id="GO:0005829">
    <property type="term" value="C:cytosol"/>
    <property type="evidence" value="ECO:0007669"/>
    <property type="project" value="TreeGrafter"/>
</dbReference>
<dbReference type="GO" id="GO:0004000">
    <property type="term" value="F:adenosine deaminase activity"/>
    <property type="evidence" value="ECO:0007669"/>
    <property type="project" value="UniProtKB-ARBA"/>
</dbReference>
<dbReference type="GO" id="GO:0046872">
    <property type="term" value="F:metal ion binding"/>
    <property type="evidence" value="ECO:0007669"/>
    <property type="project" value="UniProtKB-KW"/>
</dbReference>
<protein>
    <recommendedName>
        <fullName evidence="3">adenosine deaminase</fullName>
        <ecNumber evidence="3">3.5.4.4</ecNumber>
    </recommendedName>
</protein>
<organism evidence="9 10">
    <name type="scientific">Streptomyces fuscichromogenes</name>
    <dbReference type="NCBI Taxonomy" id="1324013"/>
    <lineage>
        <taxon>Bacteria</taxon>
        <taxon>Bacillati</taxon>
        <taxon>Actinomycetota</taxon>
        <taxon>Actinomycetes</taxon>
        <taxon>Kitasatosporales</taxon>
        <taxon>Streptomycetaceae</taxon>
        <taxon>Streptomyces</taxon>
    </lineage>
</organism>
<dbReference type="SUPFAM" id="SSF51556">
    <property type="entry name" value="Metallo-dependent hydrolases"/>
    <property type="match status" value="1"/>
</dbReference>
<feature type="domain" description="Adenosine deaminase" evidence="8">
    <location>
        <begin position="194"/>
        <end position="488"/>
    </location>
</feature>
<accession>A0A918CRK4</accession>
<evidence type="ECO:0000256" key="6">
    <source>
        <dbReference type="ARBA" id="ARBA00022833"/>
    </source>
</evidence>
<dbReference type="EMBL" id="BMML01000006">
    <property type="protein sequence ID" value="GGN06540.1"/>
    <property type="molecule type" value="Genomic_DNA"/>
</dbReference>
<evidence type="ECO:0000313" key="10">
    <source>
        <dbReference type="Proteomes" id="UP000653411"/>
    </source>
</evidence>
<dbReference type="InterPro" id="IPR001365">
    <property type="entry name" value="A_deaminase_dom"/>
</dbReference>
<dbReference type="Proteomes" id="UP000653411">
    <property type="component" value="Unassembled WGS sequence"/>
</dbReference>
<evidence type="ECO:0000256" key="2">
    <source>
        <dbReference type="ARBA" id="ARBA00006676"/>
    </source>
</evidence>
<dbReference type="GO" id="GO:0046103">
    <property type="term" value="P:inosine biosynthetic process"/>
    <property type="evidence" value="ECO:0007669"/>
    <property type="project" value="TreeGrafter"/>
</dbReference>
<dbReference type="PANTHER" id="PTHR11409:SF43">
    <property type="entry name" value="ADENOSINE DEAMINASE"/>
    <property type="match status" value="1"/>
</dbReference>
<feature type="region of interest" description="Disordered" evidence="7">
    <location>
        <begin position="1"/>
        <end position="22"/>
    </location>
</feature>
<sequence>MTIHDGTRTAGRPRRTAPAVGSGRYPARALTAALTLLCCCLLTALAAAPAGAARTAPHPHPRPLTDGEARTDAYLASVRDQAPDSRSLRRFFLALPKGGDLHNHLFGAVRTEYLIALAGQEGLCIDTVTLTAVVAPCGPGTRPAADARGDRDFREAILRAWSMYGFPPNRSGHDHFFATFDKFGLVPALHPGKVLAEVADSVAAQHQSYLETMVNPASDRAERLADEVGWDPDPAALHARLVEGGRLDEVVDEARRATDASDAEFRAAARCGTAHPRPGCRLTVRFVYQAFRGDSRARVFTELALGMRLAERDPRFLAVNLVQPEDGPVALADYTEQMDMVSYLHTVYPRAHVTLHAGELRPGLVPPEDLRFHIREAVGIAGAERVGHGVDLRHEDDWQRTARTMAARQTAVEVPFTSNAQILGVRGAAHPFDTYRAYRVPVVLATDDPGVSRTDISHEYRYAAETYGLTYPELKDLARASLEYAFLPGRSLWRGNPTRDGYRPVAACAGQLPGGGRAPSGECRQLLGASPKAAVQWLQETASAAFERAFGRGSASD</sequence>
<evidence type="ECO:0000313" key="9">
    <source>
        <dbReference type="EMBL" id="GGN06540.1"/>
    </source>
</evidence>
<dbReference type="Gene3D" id="3.20.20.140">
    <property type="entry name" value="Metal-dependent hydrolases"/>
    <property type="match status" value="1"/>
</dbReference>
<evidence type="ECO:0000256" key="5">
    <source>
        <dbReference type="ARBA" id="ARBA00022801"/>
    </source>
</evidence>
<reference evidence="9" key="1">
    <citation type="journal article" date="2014" name="Int. J. Syst. Evol. Microbiol.">
        <title>Complete genome sequence of Corynebacterium casei LMG S-19264T (=DSM 44701T), isolated from a smear-ripened cheese.</title>
        <authorList>
            <consortium name="US DOE Joint Genome Institute (JGI-PGF)"/>
            <person name="Walter F."/>
            <person name="Albersmeier A."/>
            <person name="Kalinowski J."/>
            <person name="Ruckert C."/>
        </authorList>
    </citation>
    <scope>NUCLEOTIDE SEQUENCE</scope>
    <source>
        <strain evidence="9">CGMCC 4.7110</strain>
    </source>
</reference>
<dbReference type="PANTHER" id="PTHR11409">
    <property type="entry name" value="ADENOSINE DEAMINASE"/>
    <property type="match status" value="1"/>
</dbReference>
<evidence type="ECO:0000256" key="4">
    <source>
        <dbReference type="ARBA" id="ARBA00022723"/>
    </source>
</evidence>
<dbReference type="Pfam" id="PF00962">
    <property type="entry name" value="A_deaminase"/>
    <property type="match status" value="1"/>
</dbReference>
<dbReference type="GO" id="GO:0006154">
    <property type="term" value="P:adenosine catabolic process"/>
    <property type="evidence" value="ECO:0007669"/>
    <property type="project" value="TreeGrafter"/>
</dbReference>
<name>A0A918CRK4_9ACTN</name>
<comment type="caution">
    <text evidence="9">The sequence shown here is derived from an EMBL/GenBank/DDBJ whole genome shotgun (WGS) entry which is preliminary data.</text>
</comment>
<dbReference type="AlphaFoldDB" id="A0A918CRK4"/>
<dbReference type="EC" id="3.5.4.4" evidence="3"/>
<comment type="similarity">
    <text evidence="2">Belongs to the metallo-dependent hydrolases superfamily. Adenosine and AMP deaminases family.</text>
</comment>
<reference evidence="9" key="2">
    <citation type="submission" date="2020-09" db="EMBL/GenBank/DDBJ databases">
        <authorList>
            <person name="Sun Q."/>
            <person name="Zhou Y."/>
        </authorList>
    </citation>
    <scope>NUCLEOTIDE SEQUENCE</scope>
    <source>
        <strain evidence="9">CGMCC 4.7110</strain>
    </source>
</reference>
<keyword evidence="6" id="KW-0862">Zinc</keyword>
<proteinExistence type="inferred from homology"/>
<dbReference type="InterPro" id="IPR032466">
    <property type="entry name" value="Metal_Hydrolase"/>
</dbReference>
<gene>
    <name evidence="9" type="primary">add</name>
    <name evidence="9" type="ORF">GCM10011578_030750</name>
</gene>
<dbReference type="GO" id="GO:0043103">
    <property type="term" value="P:hypoxanthine salvage"/>
    <property type="evidence" value="ECO:0007669"/>
    <property type="project" value="TreeGrafter"/>
</dbReference>
<evidence type="ECO:0000259" key="8">
    <source>
        <dbReference type="Pfam" id="PF00962"/>
    </source>
</evidence>